<dbReference type="RefSeq" id="WP_052386490.1">
    <property type="nucleotide sequence ID" value="NZ_CP073767.1"/>
</dbReference>
<reference evidence="2" key="1">
    <citation type="submission" date="2021-04" db="EMBL/GenBank/DDBJ databases">
        <title>Dactylosporangium aurantiacum NRRL B-8018 full assembly.</title>
        <authorList>
            <person name="Hartkoorn R.C."/>
            <person name="Beaudoing E."/>
            <person name="Hot D."/>
        </authorList>
    </citation>
    <scope>NUCLEOTIDE SEQUENCE</scope>
    <source>
        <strain evidence="2">NRRL B-8018</strain>
    </source>
</reference>
<gene>
    <name evidence="2" type="ORF">Daura_05970</name>
</gene>
<organism evidence="2 3">
    <name type="scientific">Dactylosporangium aurantiacum</name>
    <dbReference type="NCBI Taxonomy" id="35754"/>
    <lineage>
        <taxon>Bacteria</taxon>
        <taxon>Bacillati</taxon>
        <taxon>Actinomycetota</taxon>
        <taxon>Actinomycetes</taxon>
        <taxon>Micromonosporales</taxon>
        <taxon>Micromonosporaceae</taxon>
        <taxon>Dactylosporangium</taxon>
    </lineage>
</organism>
<name>A0A9Q9IKY3_9ACTN</name>
<feature type="transmembrane region" description="Helical" evidence="1">
    <location>
        <begin position="12"/>
        <end position="31"/>
    </location>
</feature>
<keyword evidence="1" id="KW-0812">Transmembrane</keyword>
<proteinExistence type="predicted"/>
<feature type="transmembrane region" description="Helical" evidence="1">
    <location>
        <begin position="43"/>
        <end position="63"/>
    </location>
</feature>
<sequence length="371" mass="39363">MDLAAGVLDGNGALLVIAAAIGCTLVGVLAWESRALLLTPQGWALLPIVVAAWFGGAAVLGLPADVLLGHSRAGAIWPGLVAAPVVALVLGHRFRTPGGNSAGRALIRAGVLLAGCTLAKCAAYAIGFRVFHFWTGGAVTLGALVVCVAVWQFAAVEGFVHLYVRAGVTLAAVALVGAWAAANDVPVAGDPGTASTTTVAIMLLVLPLLILAAAVLTLAVLRQVRPDLLRGAPRTATRERAVRVPAAHEVWNAFVAFEDDEEEGKDRPVLVIGADGDTAEVLQITSQDRSRDDGYLPLPLERCRGVLSKESWLRLRPTRVPLERFRGYRGLCPPWIWAELRTRGLITPAPVRPAVKQRQAPRSFIDRLRDR</sequence>
<feature type="transmembrane region" description="Helical" evidence="1">
    <location>
        <begin position="162"/>
        <end position="181"/>
    </location>
</feature>
<dbReference type="EMBL" id="CP073767">
    <property type="protein sequence ID" value="UWZ55747.1"/>
    <property type="molecule type" value="Genomic_DNA"/>
</dbReference>
<dbReference type="OrthoDB" id="3295034at2"/>
<keyword evidence="3" id="KW-1185">Reference proteome</keyword>
<keyword evidence="1" id="KW-1133">Transmembrane helix</keyword>
<keyword evidence="1" id="KW-0472">Membrane</keyword>
<dbReference type="Proteomes" id="UP001058003">
    <property type="component" value="Chromosome"/>
</dbReference>
<feature type="transmembrane region" description="Helical" evidence="1">
    <location>
        <begin position="75"/>
        <end position="94"/>
    </location>
</feature>
<dbReference type="KEGG" id="daur:Daura_05970"/>
<evidence type="ECO:0000313" key="3">
    <source>
        <dbReference type="Proteomes" id="UP001058003"/>
    </source>
</evidence>
<feature type="transmembrane region" description="Helical" evidence="1">
    <location>
        <begin position="133"/>
        <end position="155"/>
    </location>
</feature>
<feature type="transmembrane region" description="Helical" evidence="1">
    <location>
        <begin position="106"/>
        <end position="127"/>
    </location>
</feature>
<dbReference type="SUPFAM" id="SSF50118">
    <property type="entry name" value="Cell growth inhibitor/plasmid maintenance toxic component"/>
    <property type="match status" value="1"/>
</dbReference>
<dbReference type="AlphaFoldDB" id="A0A9Q9IKY3"/>
<evidence type="ECO:0000256" key="1">
    <source>
        <dbReference type="SAM" id="Phobius"/>
    </source>
</evidence>
<protein>
    <submittedName>
        <fullName evidence="2">Uncharacterized protein</fullName>
    </submittedName>
</protein>
<accession>A0A9Q9IKY3</accession>
<feature type="transmembrane region" description="Helical" evidence="1">
    <location>
        <begin position="201"/>
        <end position="221"/>
    </location>
</feature>
<evidence type="ECO:0000313" key="2">
    <source>
        <dbReference type="EMBL" id="UWZ55747.1"/>
    </source>
</evidence>